<keyword evidence="2" id="KW-0812">Transmembrane</keyword>
<evidence type="ECO:0008006" key="4">
    <source>
        <dbReference type="Google" id="ProtNLM"/>
    </source>
</evidence>
<dbReference type="AlphaFoldDB" id="A0AAW6RFZ7"/>
<sequence length="515" mass="50577">MVLTHTAWPRRLLITVILAAVLVLRVPFGGSAAEDPGAQMVPVAAAAPGFVDNIKECASTPLGLLTGPLACAGAKSAGGAIKDAAGEGFKSMVKSMAQGWVKILQLTLAWFIKLPTPQYASDSVIQDIQKATVQIQLYGLIASILIGSWRLVMARRQAVMNEAQESFMGLAKTVFGAWMFGGVLTACTASSDALSNWLLEQGTKDNENLITNLAAANLLTLGSGLILIVAVCGILGGILQAVLLIGRQAMLAVVVAMIPLVGSFGGTTIGKMAFSRLVQWTIALLLWKPVAALVYWVAFKLAGHDVGSLKDAQMALMGLILLSLTVLVLPMLTKLISAGAAMSGGSGLQAGMMAAGAVAAAGTMLATGGASGAASAGSAAGGSTASMSGASMGSMGGPTGPSSGGLSGGTGSSGGPSGSGSGGSGSGRGGTGSSGHVGRHGGGTGSGNPGDAGTAAGAGTGPQPSASPGAGSSGTGSVGVGDISQAASSAMSASQTLFDDNYESSSLVSEGAQYR</sequence>
<feature type="transmembrane region" description="Helical" evidence="2">
    <location>
        <begin position="314"/>
        <end position="332"/>
    </location>
</feature>
<comment type="caution">
    <text evidence="3">The sequence shown here is derived from an EMBL/GenBank/DDBJ whole genome shotgun (WGS) entry which is preliminary data.</text>
</comment>
<proteinExistence type="predicted"/>
<name>A0AAW6RFZ7_GORRU</name>
<evidence type="ECO:0000256" key="1">
    <source>
        <dbReference type="SAM" id="MobiDB-lite"/>
    </source>
</evidence>
<dbReference type="EMBL" id="JARUXG010000015">
    <property type="protein sequence ID" value="MDG6783015.1"/>
    <property type="molecule type" value="Genomic_DNA"/>
</dbReference>
<geneLocation type="plasmid" evidence="3">
    <name>p1517_part_1</name>
</geneLocation>
<gene>
    <name evidence="3" type="ORF">QBL07_19540</name>
</gene>
<feature type="transmembrane region" description="Helical" evidence="2">
    <location>
        <begin position="214"/>
        <end position="239"/>
    </location>
</feature>
<feature type="transmembrane region" description="Helical" evidence="2">
    <location>
        <begin position="280"/>
        <end position="302"/>
    </location>
</feature>
<protein>
    <recommendedName>
        <fullName evidence="4">TrbL/VirB6 plasmid conjugal transfer protein</fullName>
    </recommendedName>
</protein>
<feature type="transmembrane region" description="Helical" evidence="2">
    <location>
        <begin position="251"/>
        <end position="274"/>
    </location>
</feature>
<feature type="region of interest" description="Disordered" evidence="1">
    <location>
        <begin position="385"/>
        <end position="515"/>
    </location>
</feature>
<feature type="transmembrane region" description="Helical" evidence="2">
    <location>
        <begin position="174"/>
        <end position="194"/>
    </location>
</feature>
<reference evidence="3" key="1">
    <citation type="submission" date="2023-04" db="EMBL/GenBank/DDBJ databases">
        <title>Characterization and analysis of the complete genome of Gordonia rubripertincta 112, the degrader of aromatic and aliphatic compounds.</title>
        <authorList>
            <person name="Frantsuzova E."/>
            <person name="Bogun A."/>
            <person name="Delegan Y."/>
        </authorList>
    </citation>
    <scope>NUCLEOTIDE SEQUENCE</scope>
    <source>
        <strain evidence="3">112</strain>
        <plasmid evidence="3">p1517_part_1</plasmid>
    </source>
</reference>
<keyword evidence="2" id="KW-1133">Transmembrane helix</keyword>
<feature type="transmembrane region" description="Helical" evidence="2">
    <location>
        <begin position="135"/>
        <end position="153"/>
    </location>
</feature>
<accession>A0AAW6RFZ7</accession>
<keyword evidence="3" id="KW-0614">Plasmid</keyword>
<keyword evidence="2" id="KW-0472">Membrane</keyword>
<evidence type="ECO:0000313" key="3">
    <source>
        <dbReference type="EMBL" id="MDG6783015.1"/>
    </source>
</evidence>
<organism evidence="3">
    <name type="scientific">Gordonia rubripertincta</name>
    <name type="common">Rhodococcus corallinus</name>
    <dbReference type="NCBI Taxonomy" id="36822"/>
    <lineage>
        <taxon>Bacteria</taxon>
        <taxon>Bacillati</taxon>
        <taxon>Actinomycetota</taxon>
        <taxon>Actinomycetes</taxon>
        <taxon>Mycobacteriales</taxon>
        <taxon>Gordoniaceae</taxon>
        <taxon>Gordonia</taxon>
    </lineage>
</organism>
<evidence type="ECO:0000256" key="2">
    <source>
        <dbReference type="SAM" id="Phobius"/>
    </source>
</evidence>
<feature type="compositionally biased region" description="Low complexity" evidence="1">
    <location>
        <begin position="461"/>
        <end position="470"/>
    </location>
</feature>
<feature type="compositionally biased region" description="Low complexity" evidence="1">
    <location>
        <begin position="480"/>
        <end position="495"/>
    </location>
</feature>
<feature type="compositionally biased region" description="Gly residues" evidence="1">
    <location>
        <begin position="394"/>
        <end position="460"/>
    </location>
</feature>